<proteinExistence type="inferred from homology"/>
<dbReference type="Gene3D" id="3.80.10.10">
    <property type="entry name" value="Ribonuclease Inhibitor"/>
    <property type="match status" value="1"/>
</dbReference>
<protein>
    <recommendedName>
        <fullName evidence="3 9">Geranylgeranyl transferase type-2 subunit alpha</fullName>
        <ecNumber evidence="2 9">2.5.1.60</ecNumber>
    </recommendedName>
    <alternativeName>
        <fullName evidence="7 9">Geranylgeranyl transferase type II subunit alpha</fullName>
    </alternativeName>
</protein>
<dbReference type="SUPFAM" id="SSF52058">
    <property type="entry name" value="L domain-like"/>
    <property type="match status" value="1"/>
</dbReference>
<evidence type="ECO:0000256" key="8">
    <source>
        <dbReference type="ARBA" id="ARBA00047658"/>
    </source>
</evidence>
<dbReference type="AlphaFoldDB" id="A0AA40G6T8"/>
<dbReference type="Proteomes" id="UP001177670">
    <property type="component" value="Unassembled WGS sequence"/>
</dbReference>
<evidence type="ECO:0000256" key="1">
    <source>
        <dbReference type="ARBA" id="ARBA00006734"/>
    </source>
</evidence>
<dbReference type="GO" id="GO:0005968">
    <property type="term" value="C:Rab-protein geranylgeranyltransferase complex"/>
    <property type="evidence" value="ECO:0007669"/>
    <property type="project" value="TreeGrafter"/>
</dbReference>
<dbReference type="FunFam" id="1.25.40.120:FF:000035">
    <property type="entry name" value="Geranylgeranyl transferase type-2 subunit alpha"/>
    <property type="match status" value="1"/>
</dbReference>
<dbReference type="EMBL" id="JAHYIQ010000005">
    <property type="protein sequence ID" value="KAK1132157.1"/>
    <property type="molecule type" value="Genomic_DNA"/>
</dbReference>
<keyword evidence="6" id="KW-0677">Repeat</keyword>
<evidence type="ECO:0000313" key="10">
    <source>
        <dbReference type="EMBL" id="KAK1132157.1"/>
    </source>
</evidence>
<sequence>MHGRVKVRTTAEQEALKKKERAEKLSRYRIGMSIVFKKRKDKIYDDELMMVTERMVLQNPDIYTLWNIRREAFTNNDWDEKLLEEFYQNELRLTENCLKQNPKSYWVWYQRIWITNHLAECNWKKELMLCTKCLNLDDRNFHCWNYREFVVQKAGISPEEEFEFATSKILNNFSNYSSWHYRSLLLSKMFHNSDQNDIDEKKKQELDLVMNATFTDPNDSSAWFYQRWLLNTHECLPILSQVLIKSDNVILFVNKNISAESIYLKINNENENVQWKSLQQTKISKLWFGKLKKQLNETNNVQIEIEGTFYPLVYNNQKWIYKKRKYKFCSNKNQLLEQLSSYKQLIEMEPNNKWAYLTSILLMRKIDFIKFYENILTNLNVLVNIDSLRSNYYKDLRSKYIIEYNIYELWNTEEDQEIKTEIDLSGLNLTTLSNNEHFSFFEQINLSANYLSDSLHQLFILQSCTKLSLSSNQVENLKKFPTLQNLEVLLLRNNKLNNLEEILQLLTRHKLKLLDLRENPICNTEELQTSIAQISPDLQLYIE</sequence>
<evidence type="ECO:0000256" key="2">
    <source>
        <dbReference type="ARBA" id="ARBA00012656"/>
    </source>
</evidence>
<keyword evidence="11" id="KW-1185">Reference proteome</keyword>
<dbReference type="PANTHER" id="PTHR11129:SF2">
    <property type="entry name" value="GERANYLGERANYL TRANSFERASE TYPE-2 SUBUNIT ALPHA"/>
    <property type="match status" value="1"/>
</dbReference>
<evidence type="ECO:0000256" key="4">
    <source>
        <dbReference type="ARBA" id="ARBA00022602"/>
    </source>
</evidence>
<evidence type="ECO:0000313" key="11">
    <source>
        <dbReference type="Proteomes" id="UP001177670"/>
    </source>
</evidence>
<dbReference type="Gene3D" id="1.25.40.120">
    <property type="entry name" value="Protein prenylyltransferase"/>
    <property type="match status" value="1"/>
</dbReference>
<dbReference type="InterPro" id="IPR002088">
    <property type="entry name" value="Prenyl_trans_a"/>
</dbReference>
<evidence type="ECO:0000256" key="9">
    <source>
        <dbReference type="RuleBase" id="RU367120"/>
    </source>
</evidence>
<dbReference type="GO" id="GO:0097354">
    <property type="term" value="P:prenylation"/>
    <property type="evidence" value="ECO:0007669"/>
    <property type="project" value="UniProtKB-UniRule"/>
</dbReference>
<dbReference type="PROSITE" id="PS51147">
    <property type="entry name" value="PFTA"/>
    <property type="match status" value="4"/>
</dbReference>
<dbReference type="EC" id="2.5.1.60" evidence="2 9"/>
<name>A0AA40G6T8_9HYME</name>
<organism evidence="10 11">
    <name type="scientific">Melipona bicolor</name>
    <dbReference type="NCBI Taxonomy" id="60889"/>
    <lineage>
        <taxon>Eukaryota</taxon>
        <taxon>Metazoa</taxon>
        <taxon>Ecdysozoa</taxon>
        <taxon>Arthropoda</taxon>
        <taxon>Hexapoda</taxon>
        <taxon>Insecta</taxon>
        <taxon>Pterygota</taxon>
        <taxon>Neoptera</taxon>
        <taxon>Endopterygota</taxon>
        <taxon>Hymenoptera</taxon>
        <taxon>Apocrita</taxon>
        <taxon>Aculeata</taxon>
        <taxon>Apoidea</taxon>
        <taxon>Anthophila</taxon>
        <taxon>Apidae</taxon>
        <taxon>Melipona</taxon>
    </lineage>
</organism>
<comment type="caution">
    <text evidence="10">The sequence shown here is derived from an EMBL/GenBank/DDBJ whole genome shotgun (WGS) entry which is preliminary data.</text>
</comment>
<gene>
    <name evidence="10" type="ORF">K0M31_016285</name>
</gene>
<accession>A0AA40G6T8</accession>
<keyword evidence="4 9" id="KW-0637">Prenyltransferase</keyword>
<dbReference type="SUPFAM" id="SSF48439">
    <property type="entry name" value="Protein prenylyltransferase"/>
    <property type="match status" value="1"/>
</dbReference>
<dbReference type="InterPro" id="IPR001611">
    <property type="entry name" value="Leu-rich_rpt"/>
</dbReference>
<comment type="function">
    <text evidence="9">Catalyzes the transfer of a geranyl-geranyl moiety from geranyl-geranyl pyrophosphate to cysteines occuring in specific C-terminal amino acid sequences.</text>
</comment>
<reference evidence="10" key="1">
    <citation type="submission" date="2021-10" db="EMBL/GenBank/DDBJ databases">
        <title>Melipona bicolor Genome sequencing and assembly.</title>
        <authorList>
            <person name="Araujo N.S."/>
            <person name="Arias M.C."/>
        </authorList>
    </citation>
    <scope>NUCLEOTIDE SEQUENCE</scope>
    <source>
        <strain evidence="10">USP_2M_L1-L4_2017</strain>
        <tissue evidence="10">Whole body</tissue>
    </source>
</reference>
<comment type="similarity">
    <text evidence="1 9">Belongs to the protein prenyltransferase subunit alpha family.</text>
</comment>
<keyword evidence="5 9" id="KW-0808">Transferase</keyword>
<dbReference type="PROSITE" id="PS51450">
    <property type="entry name" value="LRR"/>
    <property type="match status" value="1"/>
</dbReference>
<evidence type="ECO:0000256" key="6">
    <source>
        <dbReference type="ARBA" id="ARBA00022737"/>
    </source>
</evidence>
<dbReference type="Gene3D" id="2.60.40.1130">
    <property type="entry name" value="Rab geranylgeranyltransferase alpha-subunit, insert domain"/>
    <property type="match status" value="1"/>
</dbReference>
<evidence type="ECO:0000256" key="3">
    <source>
        <dbReference type="ARBA" id="ARBA00014772"/>
    </source>
</evidence>
<evidence type="ECO:0000256" key="5">
    <source>
        <dbReference type="ARBA" id="ARBA00022679"/>
    </source>
</evidence>
<dbReference type="PANTHER" id="PTHR11129">
    <property type="entry name" value="PROTEIN FARNESYLTRANSFERASE ALPHA SUBUNIT/RAB GERANYLGERANYL TRANSFERASE ALPHA SUBUNIT"/>
    <property type="match status" value="1"/>
</dbReference>
<dbReference type="InterPro" id="IPR032675">
    <property type="entry name" value="LRR_dom_sf"/>
</dbReference>
<comment type="catalytic activity">
    <reaction evidence="8 9">
        <text>geranylgeranyl diphosphate + L-cysteinyl-[protein] = S-geranylgeranyl-L-cysteinyl-[protein] + diphosphate</text>
        <dbReference type="Rhea" id="RHEA:21240"/>
        <dbReference type="Rhea" id="RHEA-COMP:10131"/>
        <dbReference type="Rhea" id="RHEA-COMP:11537"/>
        <dbReference type="ChEBI" id="CHEBI:29950"/>
        <dbReference type="ChEBI" id="CHEBI:33019"/>
        <dbReference type="ChEBI" id="CHEBI:57533"/>
        <dbReference type="ChEBI" id="CHEBI:86021"/>
        <dbReference type="EC" id="2.5.1.60"/>
    </reaction>
</comment>
<evidence type="ECO:0000256" key="7">
    <source>
        <dbReference type="ARBA" id="ARBA00031267"/>
    </source>
</evidence>
<dbReference type="GO" id="GO:0004663">
    <property type="term" value="F:Rab geranylgeranyltransferase activity"/>
    <property type="evidence" value="ECO:0007669"/>
    <property type="project" value="UniProtKB-UniRule"/>
</dbReference>
<dbReference type="Pfam" id="PF01239">
    <property type="entry name" value="PPTA"/>
    <property type="match status" value="4"/>
</dbReference>